<sequence length="78" mass="8829">MQSTSILQYSQSVSGQHYNSVSGSNLEVQGATHTDVGNTGWHRGSNNVRHHLTVRFLDENGQFITTQHIYASDRFYRC</sequence>
<dbReference type="OrthoDB" id="4525638at2759"/>
<name>A0A9P5Y609_9AGAR</name>
<evidence type="ECO:0000313" key="1">
    <source>
        <dbReference type="EMBL" id="KAF9462870.1"/>
    </source>
</evidence>
<keyword evidence="2" id="KW-1185">Reference proteome</keyword>
<comment type="caution">
    <text evidence="1">The sequence shown here is derived from an EMBL/GenBank/DDBJ whole genome shotgun (WGS) entry which is preliminary data.</text>
</comment>
<reference evidence="1" key="1">
    <citation type="submission" date="2020-11" db="EMBL/GenBank/DDBJ databases">
        <authorList>
            <consortium name="DOE Joint Genome Institute"/>
            <person name="Ahrendt S."/>
            <person name="Riley R."/>
            <person name="Andreopoulos W."/>
            <person name="Labutti K."/>
            <person name="Pangilinan J."/>
            <person name="Ruiz-Duenas F.J."/>
            <person name="Barrasa J.M."/>
            <person name="Sanchez-Garcia M."/>
            <person name="Camarero S."/>
            <person name="Miyauchi S."/>
            <person name="Serrano A."/>
            <person name="Linde D."/>
            <person name="Babiker R."/>
            <person name="Drula E."/>
            <person name="Ayuso-Fernandez I."/>
            <person name="Pacheco R."/>
            <person name="Padilla G."/>
            <person name="Ferreira P."/>
            <person name="Barriuso J."/>
            <person name="Kellner H."/>
            <person name="Castanera R."/>
            <person name="Alfaro M."/>
            <person name="Ramirez L."/>
            <person name="Pisabarro A.G."/>
            <person name="Kuo A."/>
            <person name="Tritt A."/>
            <person name="Lipzen A."/>
            <person name="He G."/>
            <person name="Yan M."/>
            <person name="Ng V."/>
            <person name="Cullen D."/>
            <person name="Martin F."/>
            <person name="Rosso M.-N."/>
            <person name="Henrissat B."/>
            <person name="Hibbett D."/>
            <person name="Martinez A.T."/>
            <person name="Grigoriev I.V."/>
        </authorList>
    </citation>
    <scope>NUCLEOTIDE SEQUENCE</scope>
    <source>
        <strain evidence="1">CBS 247.69</strain>
    </source>
</reference>
<organism evidence="1 2">
    <name type="scientific">Collybia nuda</name>
    <dbReference type="NCBI Taxonomy" id="64659"/>
    <lineage>
        <taxon>Eukaryota</taxon>
        <taxon>Fungi</taxon>
        <taxon>Dikarya</taxon>
        <taxon>Basidiomycota</taxon>
        <taxon>Agaricomycotina</taxon>
        <taxon>Agaricomycetes</taxon>
        <taxon>Agaricomycetidae</taxon>
        <taxon>Agaricales</taxon>
        <taxon>Tricholomatineae</taxon>
        <taxon>Clitocybaceae</taxon>
        <taxon>Collybia</taxon>
    </lineage>
</organism>
<dbReference type="Proteomes" id="UP000807353">
    <property type="component" value="Unassembled WGS sequence"/>
</dbReference>
<dbReference type="EMBL" id="MU150267">
    <property type="protein sequence ID" value="KAF9462870.1"/>
    <property type="molecule type" value="Genomic_DNA"/>
</dbReference>
<evidence type="ECO:0000313" key="2">
    <source>
        <dbReference type="Proteomes" id="UP000807353"/>
    </source>
</evidence>
<protein>
    <submittedName>
        <fullName evidence="1">Uncharacterized protein</fullName>
    </submittedName>
</protein>
<gene>
    <name evidence="1" type="ORF">BDZ94DRAFT_1260061</name>
</gene>
<dbReference type="AlphaFoldDB" id="A0A9P5Y609"/>
<proteinExistence type="predicted"/>
<accession>A0A9P5Y609</accession>